<proteinExistence type="predicted"/>
<reference evidence="2" key="3">
    <citation type="submission" date="2011-03" db="EMBL/GenBank/DDBJ databases">
        <title>Annotation of Magnaporthe poae ATCC 64411.</title>
        <authorList>
            <person name="Ma L.-J."/>
            <person name="Dead R."/>
            <person name="Young S.K."/>
            <person name="Zeng Q."/>
            <person name="Gargeya S."/>
            <person name="Fitzgerald M."/>
            <person name="Haas B."/>
            <person name="Abouelleil A."/>
            <person name="Alvarado L."/>
            <person name="Arachchi H.M."/>
            <person name="Berlin A."/>
            <person name="Brown A."/>
            <person name="Chapman S.B."/>
            <person name="Chen Z."/>
            <person name="Dunbar C."/>
            <person name="Freedman E."/>
            <person name="Gearin G."/>
            <person name="Gellesch M."/>
            <person name="Goldberg J."/>
            <person name="Griggs A."/>
            <person name="Gujja S."/>
            <person name="Heiman D."/>
            <person name="Howarth C."/>
            <person name="Larson L."/>
            <person name="Lui A."/>
            <person name="MacDonald P.J.P."/>
            <person name="Mehta T."/>
            <person name="Montmayeur A."/>
            <person name="Murphy C."/>
            <person name="Neiman D."/>
            <person name="Pearson M."/>
            <person name="Priest M."/>
            <person name="Roberts A."/>
            <person name="Saif S."/>
            <person name="Shea T."/>
            <person name="Shenoy N."/>
            <person name="Sisk P."/>
            <person name="Stolte C."/>
            <person name="Sykes S."/>
            <person name="Yandava C."/>
            <person name="Wortman J."/>
            <person name="Nusbaum C."/>
            <person name="Birren B."/>
        </authorList>
    </citation>
    <scope>NUCLEOTIDE SEQUENCE</scope>
    <source>
        <strain evidence="2">ATCC 64411</strain>
    </source>
</reference>
<reference evidence="2" key="1">
    <citation type="submission" date="2010-05" db="EMBL/GenBank/DDBJ databases">
        <title>The Genome Sequence of Magnaporthe poae strain ATCC 64411.</title>
        <authorList>
            <consortium name="The Broad Institute Genome Sequencing Platform"/>
            <consortium name="Broad Institute Genome Sequencing Center for Infectious Disease"/>
            <person name="Ma L.-J."/>
            <person name="Dead R."/>
            <person name="Young S."/>
            <person name="Zeng Q."/>
            <person name="Koehrsen M."/>
            <person name="Alvarado L."/>
            <person name="Berlin A."/>
            <person name="Chapman S.B."/>
            <person name="Chen Z."/>
            <person name="Freedman E."/>
            <person name="Gellesch M."/>
            <person name="Goldberg J."/>
            <person name="Griggs A."/>
            <person name="Gujja S."/>
            <person name="Heilman E.R."/>
            <person name="Heiman D."/>
            <person name="Hepburn T."/>
            <person name="Howarth C."/>
            <person name="Jen D."/>
            <person name="Larson L."/>
            <person name="Mehta T."/>
            <person name="Neiman D."/>
            <person name="Pearson M."/>
            <person name="Roberts A."/>
            <person name="Saif S."/>
            <person name="Shea T."/>
            <person name="Shenoy N."/>
            <person name="Sisk P."/>
            <person name="Stolte C."/>
            <person name="Sykes S."/>
            <person name="Walk T."/>
            <person name="White J."/>
            <person name="Yandava C."/>
            <person name="Haas B."/>
            <person name="Nusbaum C."/>
            <person name="Birren B."/>
        </authorList>
    </citation>
    <scope>NUCLEOTIDE SEQUENCE</scope>
    <source>
        <strain evidence="2">ATCC 64411</strain>
    </source>
</reference>
<dbReference type="InterPro" id="IPR052895">
    <property type="entry name" value="HetReg/Transcr_Mod"/>
</dbReference>
<evidence type="ECO:0000313" key="3">
    <source>
        <dbReference type="EnsemblFungi" id="MAPG_10708T0"/>
    </source>
</evidence>
<dbReference type="eggNOG" id="ENOG502T53V">
    <property type="taxonomic scope" value="Eukaryota"/>
</dbReference>
<protein>
    <recommendedName>
        <fullName evidence="1">Heterokaryon incompatibility domain-containing protein</fullName>
    </recommendedName>
</protein>
<accession>A0A0C4EDB3</accession>
<reference evidence="3" key="5">
    <citation type="submission" date="2015-06" db="UniProtKB">
        <authorList>
            <consortium name="EnsemblFungi"/>
        </authorList>
    </citation>
    <scope>IDENTIFICATION</scope>
    <source>
        <strain evidence="3">ATCC 64411</strain>
    </source>
</reference>
<reference evidence="3" key="4">
    <citation type="journal article" date="2015" name="G3 (Bethesda)">
        <title>Genome sequences of three phytopathogenic species of the Magnaporthaceae family of fungi.</title>
        <authorList>
            <person name="Okagaki L.H."/>
            <person name="Nunes C.C."/>
            <person name="Sailsbery J."/>
            <person name="Clay B."/>
            <person name="Brown D."/>
            <person name="John T."/>
            <person name="Oh Y."/>
            <person name="Young N."/>
            <person name="Fitzgerald M."/>
            <person name="Haas B.J."/>
            <person name="Zeng Q."/>
            <person name="Young S."/>
            <person name="Adiconis X."/>
            <person name="Fan L."/>
            <person name="Levin J.Z."/>
            <person name="Mitchell T.K."/>
            <person name="Okubara P.A."/>
            <person name="Farman M.L."/>
            <person name="Kohn L.M."/>
            <person name="Birren B."/>
            <person name="Ma L.-J."/>
            <person name="Dean R.A."/>
        </authorList>
    </citation>
    <scope>NUCLEOTIDE SEQUENCE</scope>
    <source>
        <strain evidence="3">ATCC 64411 / 73-15</strain>
    </source>
</reference>
<name>A0A0C4EDB3_MAGP6</name>
<dbReference type="STRING" id="644358.A0A0C4EDB3"/>
<keyword evidence="4" id="KW-1185">Reference proteome</keyword>
<dbReference type="Proteomes" id="UP000011715">
    <property type="component" value="Unassembled WGS sequence"/>
</dbReference>
<reference evidence="4" key="2">
    <citation type="submission" date="2010-05" db="EMBL/GenBank/DDBJ databases">
        <title>The genome sequence of Magnaporthe poae strain ATCC 64411.</title>
        <authorList>
            <person name="Ma L.-J."/>
            <person name="Dead R."/>
            <person name="Young S."/>
            <person name="Zeng Q."/>
            <person name="Koehrsen M."/>
            <person name="Alvarado L."/>
            <person name="Berlin A."/>
            <person name="Chapman S.B."/>
            <person name="Chen Z."/>
            <person name="Freedman E."/>
            <person name="Gellesch M."/>
            <person name="Goldberg J."/>
            <person name="Griggs A."/>
            <person name="Gujja S."/>
            <person name="Heilman E.R."/>
            <person name="Heiman D."/>
            <person name="Hepburn T."/>
            <person name="Howarth C."/>
            <person name="Jen D."/>
            <person name="Larson L."/>
            <person name="Mehta T."/>
            <person name="Neiman D."/>
            <person name="Pearson M."/>
            <person name="Roberts A."/>
            <person name="Saif S."/>
            <person name="Shea T."/>
            <person name="Shenoy N."/>
            <person name="Sisk P."/>
            <person name="Stolte C."/>
            <person name="Sykes S."/>
            <person name="Walk T."/>
            <person name="White J."/>
            <person name="Yandava C."/>
            <person name="Haas B."/>
            <person name="Nusbaum C."/>
            <person name="Birren B."/>
        </authorList>
    </citation>
    <scope>NUCLEOTIDE SEQUENCE [LARGE SCALE GENOMIC DNA]</scope>
    <source>
        <strain evidence="4">ATCC 64411 / 73-15</strain>
    </source>
</reference>
<sequence length="741" mass="81382">MDALADSQKIYRALRGSEIRVIKLNPLDRLDADAPVHATLAHVPLNETADFFALSYVWGDATHTETISLDGHDFPVTFNLWNALTYLRCHFKLGRRPRDTELPASLRMNADGPDDGWDGNVEHAAPRTEGQVYWWIDALCINQADLAERAEQVPRMRAIYSLATRTVIWLGAPVGLYTHPWKGKHEEFGRLCADVASAAERNYKVCAGLGASLSEMLKASEIPAPARRELAEELGPDLAELTDTMGRRIYLYVTNYFRRVWTLQEAVLPPVDPVVLLGSSQTTLRKLGLLYLGLKEVYRTPNFRDTIKRDLKSRVYMSEFRETLIFAERLAADGGQLRSSVLGVADGSDHDNVVSGQPAHNLDSISCGRSRSPAASVDDELRTFAAQLRWLLRTFNGHRLATNPRDRIYGLLGLATLPSRLPRELQPDYGRSFADVALSYAGFLVEWSGYLDVISLRPNGFQGYPSWVPDFTSTIHNLEVPHTRSVVRLAGGGRCIVARGAQVGVVEGVHFEPLEKEMGDGTDLDAAAQSKILSVWETFLATIIRPSAQAGGLASRTVMEEFLDNSGLDEDYDKSGLLALLDAHEDFAAASAGAGSGPSKKTLPAAAAAPVMPDTQRSSCLQAAMACAPTLIRFFEHSIHLLLDDGYICVITEQEYMEEEGGLSAWLPARGDRVVALRGTSELTVLRPLIGGQGRDGDGAGVGDGFRVLTSGCFGLYPKFISLTETYFSEEAGFEREFAIW</sequence>
<feature type="domain" description="Heterokaryon incompatibility" evidence="1">
    <location>
        <begin position="127"/>
        <end position="265"/>
    </location>
</feature>
<dbReference type="AlphaFoldDB" id="A0A0C4EDB3"/>
<dbReference type="InterPro" id="IPR010730">
    <property type="entry name" value="HET"/>
</dbReference>
<organism evidence="3 4">
    <name type="scientific">Magnaporthiopsis poae (strain ATCC 64411 / 73-15)</name>
    <name type="common">Kentucky bluegrass fungus</name>
    <name type="synonym">Magnaporthe poae</name>
    <dbReference type="NCBI Taxonomy" id="644358"/>
    <lineage>
        <taxon>Eukaryota</taxon>
        <taxon>Fungi</taxon>
        <taxon>Dikarya</taxon>
        <taxon>Ascomycota</taxon>
        <taxon>Pezizomycotina</taxon>
        <taxon>Sordariomycetes</taxon>
        <taxon>Sordariomycetidae</taxon>
        <taxon>Magnaporthales</taxon>
        <taxon>Magnaporthaceae</taxon>
        <taxon>Magnaporthiopsis</taxon>
    </lineage>
</organism>
<gene>
    <name evidence="2" type="ORF">MAPG_10708</name>
</gene>
<dbReference type="EnsemblFungi" id="MAPG_10708T0">
    <property type="protein sequence ID" value="MAPG_10708T0"/>
    <property type="gene ID" value="MAPG_10708"/>
</dbReference>
<evidence type="ECO:0000259" key="1">
    <source>
        <dbReference type="Pfam" id="PF06985"/>
    </source>
</evidence>
<dbReference type="Pfam" id="PF06985">
    <property type="entry name" value="HET"/>
    <property type="match status" value="1"/>
</dbReference>
<dbReference type="EMBL" id="GL876978">
    <property type="protein sequence ID" value="KLU91759.1"/>
    <property type="molecule type" value="Genomic_DNA"/>
</dbReference>
<evidence type="ECO:0000313" key="2">
    <source>
        <dbReference type="EMBL" id="KLU91759.1"/>
    </source>
</evidence>
<dbReference type="VEuPathDB" id="FungiDB:MAPG_10708"/>
<dbReference type="OrthoDB" id="2157530at2759"/>
<dbReference type="PANTHER" id="PTHR24148">
    <property type="entry name" value="ANKYRIN REPEAT DOMAIN-CONTAINING PROTEIN 39 HOMOLOG-RELATED"/>
    <property type="match status" value="1"/>
</dbReference>
<dbReference type="EMBL" id="ADBL01002648">
    <property type="status" value="NOT_ANNOTATED_CDS"/>
    <property type="molecule type" value="Genomic_DNA"/>
</dbReference>
<evidence type="ECO:0000313" key="4">
    <source>
        <dbReference type="Proteomes" id="UP000011715"/>
    </source>
</evidence>
<dbReference type="PANTHER" id="PTHR24148:SF64">
    <property type="entry name" value="HETEROKARYON INCOMPATIBILITY DOMAIN-CONTAINING PROTEIN"/>
    <property type="match status" value="1"/>
</dbReference>